<gene>
    <name evidence="2" type="ORF">J2S74_003896</name>
</gene>
<protein>
    <submittedName>
        <fullName evidence="2">Tetratricopeptide (TPR) repeat protein</fullName>
    </submittedName>
</protein>
<dbReference type="RefSeq" id="WP_307328661.1">
    <property type="nucleotide sequence ID" value="NZ_JAUSUG010000017.1"/>
</dbReference>
<dbReference type="Gene3D" id="1.25.40.10">
    <property type="entry name" value="Tetratricopeptide repeat domain"/>
    <property type="match status" value="1"/>
</dbReference>
<dbReference type="Proteomes" id="UP001230005">
    <property type="component" value="Unassembled WGS sequence"/>
</dbReference>
<keyword evidence="1" id="KW-0802">TPR repeat</keyword>
<dbReference type="EMBL" id="JAUSUG010000017">
    <property type="protein sequence ID" value="MDQ0256476.1"/>
    <property type="molecule type" value="Genomic_DNA"/>
</dbReference>
<reference evidence="2 3" key="1">
    <citation type="submission" date="2023-07" db="EMBL/GenBank/DDBJ databases">
        <title>Genomic Encyclopedia of Type Strains, Phase IV (KMG-IV): sequencing the most valuable type-strain genomes for metagenomic binning, comparative biology and taxonomic classification.</title>
        <authorList>
            <person name="Goeker M."/>
        </authorList>
    </citation>
    <scope>NUCLEOTIDE SEQUENCE [LARGE SCALE GENOMIC DNA]</scope>
    <source>
        <strain evidence="2 3">DSM 9768</strain>
    </source>
</reference>
<evidence type="ECO:0000313" key="2">
    <source>
        <dbReference type="EMBL" id="MDQ0256476.1"/>
    </source>
</evidence>
<dbReference type="SUPFAM" id="SSF116965">
    <property type="entry name" value="Hypothetical protein MPN330"/>
    <property type="match status" value="1"/>
</dbReference>
<dbReference type="InterPro" id="IPR019734">
    <property type="entry name" value="TPR_rpt"/>
</dbReference>
<dbReference type="PROSITE" id="PS50005">
    <property type="entry name" value="TPR"/>
    <property type="match status" value="1"/>
</dbReference>
<keyword evidence="3" id="KW-1185">Reference proteome</keyword>
<dbReference type="Pfam" id="PF14559">
    <property type="entry name" value="TPR_19"/>
    <property type="match status" value="1"/>
</dbReference>
<name>A0ABT9ZZ00_9BACI</name>
<feature type="repeat" description="TPR" evidence="1">
    <location>
        <begin position="19"/>
        <end position="52"/>
    </location>
</feature>
<evidence type="ECO:0000313" key="3">
    <source>
        <dbReference type="Proteomes" id="UP001230005"/>
    </source>
</evidence>
<dbReference type="SUPFAM" id="SSF48452">
    <property type="entry name" value="TPR-like"/>
    <property type="match status" value="1"/>
</dbReference>
<evidence type="ECO:0000256" key="1">
    <source>
        <dbReference type="PROSITE-ProRule" id="PRU00339"/>
    </source>
</evidence>
<sequence>MGKQANGHEDNIILFPGLVTRLVEKGMASLKEKKYYDALRYFQQSTEMEPTHPQARYGLVITNIELNRLDEAKRHCESMLREGIGQYYEVLQVYVSLLVQLGDYEQVEMLLETVISEEKLPPKMAESFYQLLEFSRQMTSPNGKAELEDFTEDNFEGIGNTEEWINLLEQGKPDQQWGAIQKISQMKKEDVLNTCRTFMKGENNNPVLKSYLLQMLKEMNVEDTIEVHKFGKSFNVNIGNLEDVFHEQFGTSVLTKLDAELGQESPSLFEIVQQVWWHYLFALYPKSPTPSDKTVWAAALHSLGFTLMGVEQDLNEVTSRYGVDKEEVIKAVEHMKSIEADLMLIQSERT</sequence>
<organism evidence="2 3">
    <name type="scientific">Evansella vedderi</name>
    <dbReference type="NCBI Taxonomy" id="38282"/>
    <lineage>
        <taxon>Bacteria</taxon>
        <taxon>Bacillati</taxon>
        <taxon>Bacillota</taxon>
        <taxon>Bacilli</taxon>
        <taxon>Bacillales</taxon>
        <taxon>Bacillaceae</taxon>
        <taxon>Evansella</taxon>
    </lineage>
</organism>
<comment type="caution">
    <text evidence="2">The sequence shown here is derived from an EMBL/GenBank/DDBJ whole genome shotgun (WGS) entry which is preliminary data.</text>
</comment>
<dbReference type="InterPro" id="IPR011990">
    <property type="entry name" value="TPR-like_helical_dom_sf"/>
</dbReference>
<accession>A0ABT9ZZ00</accession>
<proteinExistence type="predicted"/>